<dbReference type="Proteomes" id="UP000054785">
    <property type="component" value="Unassembled WGS sequence"/>
</dbReference>
<dbReference type="PATRIC" id="fig|45065.4.peg.2077"/>
<dbReference type="RefSeq" id="WP_028385578.1">
    <property type="nucleotide sequence ID" value="NZ_CAAAHN010000002.1"/>
</dbReference>
<dbReference type="InterPro" id="IPR003369">
    <property type="entry name" value="TatA/B/E"/>
</dbReference>
<evidence type="ECO:0000256" key="5">
    <source>
        <dbReference type="ARBA" id="ARBA00022989"/>
    </source>
</evidence>
<accession>A0A0W0TPR4</accession>
<evidence type="ECO:0000256" key="7">
    <source>
        <dbReference type="ARBA" id="ARBA00023136"/>
    </source>
</evidence>
<dbReference type="STRING" id="45065.Lgee_1914"/>
<comment type="caution">
    <text evidence="8">The sequence shown here is derived from an EMBL/GenBank/DDBJ whole genome shotgun (WGS) entry which is preliminary data.</text>
</comment>
<evidence type="ECO:0000256" key="1">
    <source>
        <dbReference type="ARBA" id="ARBA00004167"/>
    </source>
</evidence>
<keyword evidence="3" id="KW-0812">Transmembrane</keyword>
<keyword evidence="7" id="KW-0472">Membrane</keyword>
<keyword evidence="9" id="KW-1185">Reference proteome</keyword>
<dbReference type="Gene3D" id="1.20.5.3310">
    <property type="match status" value="1"/>
</dbReference>
<evidence type="ECO:0000256" key="4">
    <source>
        <dbReference type="ARBA" id="ARBA00022927"/>
    </source>
</evidence>
<reference evidence="8 9" key="1">
    <citation type="submission" date="2015-11" db="EMBL/GenBank/DDBJ databases">
        <title>Genomic analysis of 38 Legionella species identifies large and diverse effector repertoires.</title>
        <authorList>
            <person name="Burstein D."/>
            <person name="Amaro F."/>
            <person name="Zusman T."/>
            <person name="Lifshitz Z."/>
            <person name="Cohen O."/>
            <person name="Gilbert J.A."/>
            <person name="Pupko T."/>
            <person name="Shuman H.A."/>
            <person name="Segal G."/>
        </authorList>
    </citation>
    <scope>NUCLEOTIDE SEQUENCE [LARGE SCALE GENOMIC DNA]</scope>
    <source>
        <strain evidence="8 9">ATCC 49504</strain>
    </source>
</reference>
<keyword evidence="2" id="KW-0813">Transport</keyword>
<evidence type="ECO:0000313" key="8">
    <source>
        <dbReference type="EMBL" id="KTC97253.1"/>
    </source>
</evidence>
<keyword evidence="6" id="KW-0811">Translocation</keyword>
<dbReference type="GO" id="GO:0016020">
    <property type="term" value="C:membrane"/>
    <property type="evidence" value="ECO:0007669"/>
    <property type="project" value="UniProtKB-ARBA"/>
</dbReference>
<comment type="subcellular location">
    <subcellularLocation>
        <location evidence="1">Membrane</location>
        <topology evidence="1">Single-pass membrane protein</topology>
    </subcellularLocation>
</comment>
<keyword evidence="4" id="KW-0653">Protein transport</keyword>
<evidence type="ECO:0000313" key="9">
    <source>
        <dbReference type="Proteomes" id="UP000054785"/>
    </source>
</evidence>
<organism evidence="8 9">
    <name type="scientific">Legionella geestiana</name>
    <dbReference type="NCBI Taxonomy" id="45065"/>
    <lineage>
        <taxon>Bacteria</taxon>
        <taxon>Pseudomonadati</taxon>
        <taxon>Pseudomonadota</taxon>
        <taxon>Gammaproteobacteria</taxon>
        <taxon>Legionellales</taxon>
        <taxon>Legionellaceae</taxon>
        <taxon>Legionella</taxon>
    </lineage>
</organism>
<name>A0A0W0TPR4_9GAMM</name>
<keyword evidence="5" id="KW-1133">Transmembrane helix</keyword>
<protein>
    <submittedName>
        <fullName evidence="8">TatB protein (Twin arginine translocation)</fullName>
    </submittedName>
</protein>
<dbReference type="EMBL" id="LNYC01000072">
    <property type="protein sequence ID" value="KTC97253.1"/>
    <property type="molecule type" value="Genomic_DNA"/>
</dbReference>
<evidence type="ECO:0000256" key="2">
    <source>
        <dbReference type="ARBA" id="ARBA00022448"/>
    </source>
</evidence>
<gene>
    <name evidence="8" type="primary">tatB</name>
    <name evidence="8" type="ORF">Lgee_1914</name>
</gene>
<proteinExistence type="predicted"/>
<dbReference type="Pfam" id="PF02416">
    <property type="entry name" value="TatA_B_E"/>
    <property type="match status" value="1"/>
</dbReference>
<dbReference type="AlphaFoldDB" id="A0A0W0TPR4"/>
<dbReference type="GO" id="GO:0015031">
    <property type="term" value="P:protein transport"/>
    <property type="evidence" value="ECO:0007669"/>
    <property type="project" value="InterPro"/>
</dbReference>
<evidence type="ECO:0000256" key="6">
    <source>
        <dbReference type="ARBA" id="ARBA00023010"/>
    </source>
</evidence>
<sequence length="74" mass="8267">MSMAEVGLTLIIAVCVFGPSRLPMLARHLGAGLRRLKMLRERFSGMLEEVAKECTLAENEKRAADADARYEDTR</sequence>
<evidence type="ECO:0000256" key="3">
    <source>
        <dbReference type="ARBA" id="ARBA00022692"/>
    </source>
</evidence>